<dbReference type="EMBL" id="MORL01000013">
    <property type="protein sequence ID" value="OIN57270.1"/>
    <property type="molecule type" value="Genomic_DNA"/>
</dbReference>
<gene>
    <name evidence="1" type="ORF">BLX24_20005</name>
</gene>
<dbReference type="GO" id="GO:0003676">
    <property type="term" value="F:nucleic acid binding"/>
    <property type="evidence" value="ECO:0007669"/>
    <property type="project" value="InterPro"/>
</dbReference>
<dbReference type="RefSeq" id="WP_071504982.1">
    <property type="nucleotide sequence ID" value="NZ_MORL01000013.1"/>
</dbReference>
<dbReference type="Gene3D" id="3.40.1350.10">
    <property type="match status" value="1"/>
</dbReference>
<dbReference type="SUPFAM" id="SSF52980">
    <property type="entry name" value="Restriction endonuclease-like"/>
    <property type="match status" value="1"/>
</dbReference>
<evidence type="ECO:0000313" key="2">
    <source>
        <dbReference type="Proteomes" id="UP000181790"/>
    </source>
</evidence>
<comment type="caution">
    <text evidence="1">The sequence shown here is derived from an EMBL/GenBank/DDBJ whole genome shotgun (WGS) entry which is preliminary data.</text>
</comment>
<dbReference type="AlphaFoldDB" id="A0A1S2VFS2"/>
<name>A0A1S2VFS2_9BACT</name>
<evidence type="ECO:0000313" key="1">
    <source>
        <dbReference type="EMBL" id="OIN57270.1"/>
    </source>
</evidence>
<evidence type="ECO:0008006" key="3">
    <source>
        <dbReference type="Google" id="ProtNLM"/>
    </source>
</evidence>
<organism evidence="1 2">
    <name type="scientific">Arsenicibacter rosenii</name>
    <dbReference type="NCBI Taxonomy" id="1750698"/>
    <lineage>
        <taxon>Bacteria</taxon>
        <taxon>Pseudomonadati</taxon>
        <taxon>Bacteroidota</taxon>
        <taxon>Cytophagia</taxon>
        <taxon>Cytophagales</taxon>
        <taxon>Spirosomataceae</taxon>
        <taxon>Arsenicibacter</taxon>
    </lineage>
</organism>
<keyword evidence="2" id="KW-1185">Reference proteome</keyword>
<protein>
    <recommendedName>
        <fullName evidence="3">VRR-NUC domain-containing protein</fullName>
    </recommendedName>
</protein>
<dbReference type="OrthoDB" id="956296at2"/>
<accession>A0A1S2VFS2</accession>
<dbReference type="Proteomes" id="UP000181790">
    <property type="component" value="Unassembled WGS sequence"/>
</dbReference>
<proteinExistence type="predicted"/>
<sequence length="130" mass="14941">MEENKHDNSLHFDRPAGLPQMQTNDLTQAIIKYLRFHGHYAVRVNTFGMFNRKTSSYRRSTTDRGTADIHACIDGRHVSIEVKSGSDRLSKQQKTVQEQVQNADGICLIISDFYGFHHWYKTVIKNGRTG</sequence>
<dbReference type="InterPro" id="IPR011335">
    <property type="entry name" value="Restrct_endonuc-II-like"/>
</dbReference>
<dbReference type="InterPro" id="IPR011856">
    <property type="entry name" value="tRNA_endonuc-like_dom_sf"/>
</dbReference>
<reference evidence="1 2" key="1">
    <citation type="submission" date="2016-10" db="EMBL/GenBank/DDBJ databases">
        <title>Arsenicibacter rosenii gen. nov., sp. nov., an efficient arsenic-methylating bacterium isolated from an arsenic-contaminated paddy soil.</title>
        <authorList>
            <person name="Huang K."/>
        </authorList>
    </citation>
    <scope>NUCLEOTIDE SEQUENCE [LARGE SCALE GENOMIC DNA]</scope>
    <source>
        <strain evidence="1 2">SM-1</strain>
    </source>
</reference>